<dbReference type="EMBL" id="JAIWYP010000003">
    <property type="protein sequence ID" value="KAH3858303.1"/>
    <property type="molecule type" value="Genomic_DNA"/>
</dbReference>
<accession>A0A9D4LIG5</accession>
<protein>
    <submittedName>
        <fullName evidence="1">Uncharacterized protein</fullName>
    </submittedName>
</protein>
<evidence type="ECO:0000313" key="2">
    <source>
        <dbReference type="Proteomes" id="UP000828390"/>
    </source>
</evidence>
<comment type="caution">
    <text evidence="1">The sequence shown here is derived from an EMBL/GenBank/DDBJ whole genome shotgun (WGS) entry which is preliminary data.</text>
</comment>
<dbReference type="AlphaFoldDB" id="A0A9D4LIG5"/>
<keyword evidence="2" id="KW-1185">Reference proteome</keyword>
<name>A0A9D4LIG5_DREPO</name>
<proteinExistence type="predicted"/>
<sequence>MVTADVCACKRYCVRLVDARLEPLRRQYKFDLVLYLPVRSMPSRCSGRWFVWVPRVGQGELMPSFELKKSQTYVAGVSSAKSTYCP</sequence>
<gene>
    <name evidence="1" type="ORF">DPMN_100925</name>
</gene>
<reference evidence="1" key="2">
    <citation type="submission" date="2020-11" db="EMBL/GenBank/DDBJ databases">
        <authorList>
            <person name="McCartney M.A."/>
            <person name="Auch B."/>
            <person name="Kono T."/>
            <person name="Mallez S."/>
            <person name="Becker A."/>
            <person name="Gohl D.M."/>
            <person name="Silverstein K.A.T."/>
            <person name="Koren S."/>
            <person name="Bechman K.B."/>
            <person name="Herman A."/>
            <person name="Abrahante J.E."/>
            <person name="Garbe J."/>
        </authorList>
    </citation>
    <scope>NUCLEOTIDE SEQUENCE</scope>
    <source>
        <strain evidence="1">Duluth1</strain>
        <tissue evidence="1">Whole animal</tissue>
    </source>
</reference>
<dbReference type="Proteomes" id="UP000828390">
    <property type="component" value="Unassembled WGS sequence"/>
</dbReference>
<reference evidence="1" key="1">
    <citation type="journal article" date="2019" name="bioRxiv">
        <title>The Genome of the Zebra Mussel, Dreissena polymorpha: A Resource for Invasive Species Research.</title>
        <authorList>
            <person name="McCartney M.A."/>
            <person name="Auch B."/>
            <person name="Kono T."/>
            <person name="Mallez S."/>
            <person name="Zhang Y."/>
            <person name="Obille A."/>
            <person name="Becker A."/>
            <person name="Abrahante J.E."/>
            <person name="Garbe J."/>
            <person name="Badalamenti J.P."/>
            <person name="Herman A."/>
            <person name="Mangelson H."/>
            <person name="Liachko I."/>
            <person name="Sullivan S."/>
            <person name="Sone E.D."/>
            <person name="Koren S."/>
            <person name="Silverstein K.A.T."/>
            <person name="Beckman K.B."/>
            <person name="Gohl D.M."/>
        </authorList>
    </citation>
    <scope>NUCLEOTIDE SEQUENCE</scope>
    <source>
        <strain evidence="1">Duluth1</strain>
        <tissue evidence="1">Whole animal</tissue>
    </source>
</reference>
<evidence type="ECO:0000313" key="1">
    <source>
        <dbReference type="EMBL" id="KAH3858303.1"/>
    </source>
</evidence>
<organism evidence="1 2">
    <name type="scientific">Dreissena polymorpha</name>
    <name type="common">Zebra mussel</name>
    <name type="synonym">Mytilus polymorpha</name>
    <dbReference type="NCBI Taxonomy" id="45954"/>
    <lineage>
        <taxon>Eukaryota</taxon>
        <taxon>Metazoa</taxon>
        <taxon>Spiralia</taxon>
        <taxon>Lophotrochozoa</taxon>
        <taxon>Mollusca</taxon>
        <taxon>Bivalvia</taxon>
        <taxon>Autobranchia</taxon>
        <taxon>Heteroconchia</taxon>
        <taxon>Euheterodonta</taxon>
        <taxon>Imparidentia</taxon>
        <taxon>Neoheterodontei</taxon>
        <taxon>Myida</taxon>
        <taxon>Dreissenoidea</taxon>
        <taxon>Dreissenidae</taxon>
        <taxon>Dreissena</taxon>
    </lineage>
</organism>